<feature type="domain" description="Glycosyltransferase 2-like" evidence="9">
    <location>
        <begin position="12"/>
        <end position="169"/>
    </location>
</feature>
<evidence type="ECO:0000256" key="1">
    <source>
        <dbReference type="ARBA" id="ARBA00022475"/>
    </source>
</evidence>
<keyword evidence="4 8" id="KW-0812">Transmembrane</keyword>
<evidence type="ECO:0000256" key="4">
    <source>
        <dbReference type="ARBA" id="ARBA00022692"/>
    </source>
</evidence>
<keyword evidence="5" id="KW-0448">Lipopolysaccharide biosynthesis</keyword>
<keyword evidence="11" id="KW-1185">Reference proteome</keyword>
<evidence type="ECO:0000259" key="9">
    <source>
        <dbReference type="Pfam" id="PF00535"/>
    </source>
</evidence>
<evidence type="ECO:0000256" key="5">
    <source>
        <dbReference type="ARBA" id="ARBA00022985"/>
    </source>
</evidence>
<dbReference type="Pfam" id="PF00535">
    <property type="entry name" value="Glycos_transf_2"/>
    <property type="match status" value="1"/>
</dbReference>
<evidence type="ECO:0000313" key="10">
    <source>
        <dbReference type="EMBL" id="MBC5754057.1"/>
    </source>
</evidence>
<gene>
    <name evidence="10" type="ORF">H8Z76_08450</name>
</gene>
<name>A0ABR7IAY0_9FIRM</name>
<keyword evidence="7 8" id="KW-0472">Membrane</keyword>
<dbReference type="PANTHER" id="PTHR48090">
    <property type="entry name" value="UNDECAPRENYL-PHOSPHATE 4-DEOXY-4-FORMAMIDO-L-ARABINOSE TRANSFERASE-RELATED"/>
    <property type="match status" value="1"/>
</dbReference>
<keyword evidence="1" id="KW-1003">Cell membrane</keyword>
<accession>A0ABR7IAY0</accession>
<dbReference type="InterPro" id="IPR029044">
    <property type="entry name" value="Nucleotide-diphossugar_trans"/>
</dbReference>
<evidence type="ECO:0000256" key="3">
    <source>
        <dbReference type="ARBA" id="ARBA00022679"/>
    </source>
</evidence>
<dbReference type="InterPro" id="IPR001173">
    <property type="entry name" value="Glyco_trans_2-like"/>
</dbReference>
<comment type="caution">
    <text evidence="10">The sequence shown here is derived from an EMBL/GenBank/DDBJ whole genome shotgun (WGS) entry which is preliminary data.</text>
</comment>
<evidence type="ECO:0000313" key="11">
    <source>
        <dbReference type="Proteomes" id="UP000621540"/>
    </source>
</evidence>
<dbReference type="SUPFAM" id="SSF53448">
    <property type="entry name" value="Nucleotide-diphospho-sugar transferases"/>
    <property type="match status" value="1"/>
</dbReference>
<dbReference type="Gene3D" id="3.90.550.10">
    <property type="entry name" value="Spore Coat Polysaccharide Biosynthesis Protein SpsA, Chain A"/>
    <property type="match status" value="1"/>
</dbReference>
<keyword evidence="6 8" id="KW-1133">Transmembrane helix</keyword>
<proteinExistence type="predicted"/>
<dbReference type="EMBL" id="JACOQH010000005">
    <property type="protein sequence ID" value="MBC5754057.1"/>
    <property type="molecule type" value="Genomic_DNA"/>
</dbReference>
<evidence type="ECO:0000256" key="7">
    <source>
        <dbReference type="ARBA" id="ARBA00023136"/>
    </source>
</evidence>
<evidence type="ECO:0000256" key="8">
    <source>
        <dbReference type="SAM" id="Phobius"/>
    </source>
</evidence>
<organism evidence="10 11">
    <name type="scientific">Roseburia yibonii</name>
    <dbReference type="NCBI Taxonomy" id="2763063"/>
    <lineage>
        <taxon>Bacteria</taxon>
        <taxon>Bacillati</taxon>
        <taxon>Bacillota</taxon>
        <taxon>Clostridia</taxon>
        <taxon>Lachnospirales</taxon>
        <taxon>Lachnospiraceae</taxon>
        <taxon>Roseburia</taxon>
    </lineage>
</organism>
<keyword evidence="3" id="KW-0808">Transferase</keyword>
<dbReference type="RefSeq" id="WP_186982241.1">
    <property type="nucleotide sequence ID" value="NZ_JACOQH010000005.1"/>
</dbReference>
<feature type="transmembrane region" description="Helical" evidence="8">
    <location>
        <begin position="234"/>
        <end position="258"/>
    </location>
</feature>
<protein>
    <submittedName>
        <fullName evidence="10">Glycosyltransferase</fullName>
    </submittedName>
</protein>
<dbReference type="InterPro" id="IPR050256">
    <property type="entry name" value="Glycosyltransferase_2"/>
</dbReference>
<evidence type="ECO:0000256" key="2">
    <source>
        <dbReference type="ARBA" id="ARBA00022676"/>
    </source>
</evidence>
<sequence>MDNKIKEANFVSAVIYIHNNEREITPFLEWLDTQLDLNFEKYEIICVDDGSMDASEEAVRAYGKNRAKEAVSLLHMSYFQGLEVAMNAGVDLAIGDFVFEFDTVCMDYKTELLMQVYRRSLEGFDIVSASAMRKNKWTSNLFYRVFNHFSKTQYKIQNETFRILSRRAINRVHSLSKTIPYRKVLYANCGLLADCISYTPSQKLERSFSDEQAKMRRTLAVDSLVLFTNIGYKAAVTMTGVMMVATLAAAIYAVAVFALGNPIQGWTTTILFLAVSFFGLFSILTIIIKYLSLILQLVFKKQKYSFSSIEKITK</sequence>
<evidence type="ECO:0000256" key="6">
    <source>
        <dbReference type="ARBA" id="ARBA00022989"/>
    </source>
</evidence>
<dbReference type="PANTHER" id="PTHR48090:SF3">
    <property type="entry name" value="UNDECAPRENYL-PHOSPHATE 4-DEOXY-4-FORMAMIDO-L-ARABINOSE TRANSFERASE"/>
    <property type="match status" value="1"/>
</dbReference>
<reference evidence="10 11" key="1">
    <citation type="submission" date="2020-08" db="EMBL/GenBank/DDBJ databases">
        <title>Genome public.</title>
        <authorList>
            <person name="Liu C."/>
            <person name="Sun Q."/>
        </authorList>
    </citation>
    <scope>NUCLEOTIDE SEQUENCE [LARGE SCALE GENOMIC DNA]</scope>
    <source>
        <strain evidence="10 11">BX0805</strain>
    </source>
</reference>
<dbReference type="Proteomes" id="UP000621540">
    <property type="component" value="Unassembled WGS sequence"/>
</dbReference>
<feature type="transmembrane region" description="Helical" evidence="8">
    <location>
        <begin position="270"/>
        <end position="299"/>
    </location>
</feature>
<keyword evidence="2" id="KW-0328">Glycosyltransferase</keyword>